<evidence type="ECO:0000256" key="1">
    <source>
        <dbReference type="ARBA" id="ARBA00022801"/>
    </source>
</evidence>
<dbReference type="Proteomes" id="UP000750711">
    <property type="component" value="Unassembled WGS sequence"/>
</dbReference>
<dbReference type="AlphaFoldDB" id="A0A9P8L4J3"/>
<evidence type="ECO:0000313" key="2">
    <source>
        <dbReference type="EMBL" id="KAH0548568.1"/>
    </source>
</evidence>
<organism evidence="2 3">
    <name type="scientific">Trichoglossum hirsutum</name>
    <dbReference type="NCBI Taxonomy" id="265104"/>
    <lineage>
        <taxon>Eukaryota</taxon>
        <taxon>Fungi</taxon>
        <taxon>Dikarya</taxon>
        <taxon>Ascomycota</taxon>
        <taxon>Pezizomycotina</taxon>
        <taxon>Geoglossomycetes</taxon>
        <taxon>Geoglossales</taxon>
        <taxon>Geoglossaceae</taxon>
        <taxon>Trichoglossum</taxon>
    </lineage>
</organism>
<keyword evidence="1" id="KW-0378">Hydrolase</keyword>
<reference evidence="2" key="1">
    <citation type="submission" date="2021-03" db="EMBL/GenBank/DDBJ databases">
        <title>Comparative genomics and phylogenomic investigation of the class Geoglossomycetes provide insights into ecological specialization and systematics.</title>
        <authorList>
            <person name="Melie T."/>
            <person name="Pirro S."/>
            <person name="Miller A.N."/>
            <person name="Quandt A."/>
        </authorList>
    </citation>
    <scope>NUCLEOTIDE SEQUENCE</scope>
    <source>
        <strain evidence="2">CAQ_001_2017</strain>
    </source>
</reference>
<dbReference type="FunFam" id="3.40.720.10:FF:000064">
    <property type="entry name" value="Probable acid phosphatase Pho610"/>
    <property type="match status" value="1"/>
</dbReference>
<sequence length="388" mass="42060">DFTPVSKNSDIRSLAKSGILLTSYYGLTHPSQPNYIASVGGDYFGLNNDNVVRLPKNVSTVVDLFDTKGISWKEYMEDVPGPGYMGGVSLNAKGKPDYVRKHNPLISFDSVANNGTRLAKIVSFREFEADLRDKGLPQYAHLTPNMTNDGHDSSLSFAATWTKNFLTPLLKNTYFTNRTLILLTYDESKTYSQPNKIVSLLLGDAIPKSLRGTKDDTFYTHYSILSTLENNFELPNLGRYDVGANVFDVVTKITGHQNTDVVQKDNVDLSDSYPGFLNSAPAKQLPLPYPNTLLQGAGGPVLAEIKETWGEGEITPYDGSGNVFDSDNLPVYKAVAANTPAPAISPAISPVPILAVGGGNCRAIGESGYRVAVGVVGAFAVWFLLLGF</sequence>
<gene>
    <name evidence="2" type="ORF">GP486_007888</name>
</gene>
<protein>
    <recommendedName>
        <fullName evidence="4">Acid phosphatase</fullName>
    </recommendedName>
</protein>
<accession>A0A9P8L4J3</accession>
<dbReference type="PANTHER" id="PTHR31956:SF15">
    <property type="entry name" value="ACID PHOSPHATASE PHOA"/>
    <property type="match status" value="1"/>
</dbReference>
<keyword evidence="3" id="KW-1185">Reference proteome</keyword>
<comment type="caution">
    <text evidence="2">The sequence shown here is derived from an EMBL/GenBank/DDBJ whole genome shotgun (WGS) entry which is preliminary data.</text>
</comment>
<proteinExistence type="predicted"/>
<evidence type="ECO:0008006" key="4">
    <source>
        <dbReference type="Google" id="ProtNLM"/>
    </source>
</evidence>
<dbReference type="EMBL" id="JAGHQM010002529">
    <property type="protein sequence ID" value="KAH0548568.1"/>
    <property type="molecule type" value="Genomic_DNA"/>
</dbReference>
<dbReference type="GO" id="GO:0016788">
    <property type="term" value="F:hydrolase activity, acting on ester bonds"/>
    <property type="evidence" value="ECO:0007669"/>
    <property type="project" value="InterPro"/>
</dbReference>
<name>A0A9P8L4J3_9PEZI</name>
<evidence type="ECO:0000313" key="3">
    <source>
        <dbReference type="Proteomes" id="UP000750711"/>
    </source>
</evidence>
<dbReference type="Pfam" id="PF04185">
    <property type="entry name" value="Phosphoesterase"/>
    <property type="match status" value="1"/>
</dbReference>
<dbReference type="GO" id="GO:0009395">
    <property type="term" value="P:phospholipid catabolic process"/>
    <property type="evidence" value="ECO:0007669"/>
    <property type="project" value="TreeGrafter"/>
</dbReference>
<dbReference type="PANTHER" id="PTHR31956">
    <property type="entry name" value="NON-SPECIFIC PHOSPHOLIPASE C4-RELATED"/>
    <property type="match status" value="1"/>
</dbReference>
<dbReference type="InterPro" id="IPR017850">
    <property type="entry name" value="Alkaline_phosphatase_core_sf"/>
</dbReference>
<dbReference type="Gene3D" id="3.40.720.10">
    <property type="entry name" value="Alkaline Phosphatase, subunit A"/>
    <property type="match status" value="1"/>
</dbReference>
<feature type="non-terminal residue" evidence="2">
    <location>
        <position position="388"/>
    </location>
</feature>
<dbReference type="InterPro" id="IPR007312">
    <property type="entry name" value="Phosphoesterase"/>
</dbReference>